<keyword evidence="3" id="KW-1185">Reference proteome</keyword>
<evidence type="ECO:0000313" key="3">
    <source>
        <dbReference type="Proteomes" id="UP001198151"/>
    </source>
</evidence>
<dbReference type="Proteomes" id="UP001198151">
    <property type="component" value="Unassembled WGS sequence"/>
</dbReference>
<organism evidence="2 3">
    <name type="scientific">Ruminococcus turbiniformis</name>
    <dbReference type="NCBI Taxonomy" id="2881258"/>
    <lineage>
        <taxon>Bacteria</taxon>
        <taxon>Bacillati</taxon>
        <taxon>Bacillota</taxon>
        <taxon>Clostridia</taxon>
        <taxon>Eubacteriales</taxon>
        <taxon>Oscillospiraceae</taxon>
        <taxon>Ruminococcus</taxon>
    </lineage>
</organism>
<dbReference type="NCBIfam" id="TIGR01444">
    <property type="entry name" value="fkbM_fam"/>
    <property type="match status" value="1"/>
</dbReference>
<dbReference type="PANTHER" id="PTHR34203:SF15">
    <property type="entry name" value="SLL1173 PROTEIN"/>
    <property type="match status" value="1"/>
</dbReference>
<dbReference type="RefSeq" id="WP_227709115.1">
    <property type="nucleotide sequence ID" value="NZ_JAJEQX010000051.1"/>
</dbReference>
<dbReference type="InterPro" id="IPR029063">
    <property type="entry name" value="SAM-dependent_MTases_sf"/>
</dbReference>
<gene>
    <name evidence="2" type="ORF">LKD70_17275</name>
</gene>
<dbReference type="Gene3D" id="3.40.50.150">
    <property type="entry name" value="Vaccinia Virus protein VP39"/>
    <property type="match status" value="1"/>
</dbReference>
<dbReference type="InterPro" id="IPR052514">
    <property type="entry name" value="SAM-dependent_MTase"/>
</dbReference>
<dbReference type="GO" id="GO:0008168">
    <property type="term" value="F:methyltransferase activity"/>
    <property type="evidence" value="ECO:0007669"/>
    <property type="project" value="UniProtKB-KW"/>
</dbReference>
<dbReference type="GO" id="GO:0032259">
    <property type="term" value="P:methylation"/>
    <property type="evidence" value="ECO:0007669"/>
    <property type="project" value="UniProtKB-KW"/>
</dbReference>
<evidence type="ECO:0000259" key="1">
    <source>
        <dbReference type="Pfam" id="PF05050"/>
    </source>
</evidence>
<protein>
    <submittedName>
        <fullName evidence="2">FkbM family methyltransferase</fullName>
    </submittedName>
</protein>
<sequence>MSDRLSQVIYSAQVNYNITGDYVHIAKMLRSLFQEFPQHIHSEKLINTFSACQSDLNQLRPLASFRVDRDYMFFDPELVSLGKNEVFLDCGAMDMSTSLEFAYNTQDSFKKIVAFDPDPVCAEVCRDNMLFFSKGKRRNVLFFDCGISDHNGTVPFERSAELGNSRIVVKSEENIPVKKIDDIPECADTTFIKVHTEGSEYNALKGAENTIIKNRPVIAVSCYHNLYELLDIPAYLKRIVPDYSLYMRHYSTGTSESVLYAIPAVR</sequence>
<dbReference type="EMBL" id="JAJEQX010000051">
    <property type="protein sequence ID" value="MCC2256135.1"/>
    <property type="molecule type" value="Genomic_DNA"/>
</dbReference>
<proteinExistence type="predicted"/>
<reference evidence="2 3" key="1">
    <citation type="submission" date="2021-10" db="EMBL/GenBank/DDBJ databases">
        <title>Anaerobic single-cell dispensing facilitates the cultivation of human gut bacteria.</title>
        <authorList>
            <person name="Afrizal A."/>
        </authorList>
    </citation>
    <scope>NUCLEOTIDE SEQUENCE [LARGE SCALE GENOMIC DNA]</scope>
    <source>
        <strain evidence="2 3">CLA-AA-H200</strain>
    </source>
</reference>
<keyword evidence="2" id="KW-0489">Methyltransferase</keyword>
<keyword evidence="2" id="KW-0808">Transferase</keyword>
<dbReference type="PANTHER" id="PTHR34203">
    <property type="entry name" value="METHYLTRANSFERASE, FKBM FAMILY PROTEIN"/>
    <property type="match status" value="1"/>
</dbReference>
<dbReference type="InterPro" id="IPR006342">
    <property type="entry name" value="FkbM_mtfrase"/>
</dbReference>
<dbReference type="SUPFAM" id="SSF53335">
    <property type="entry name" value="S-adenosyl-L-methionine-dependent methyltransferases"/>
    <property type="match status" value="1"/>
</dbReference>
<accession>A0ABS8G1F8</accession>
<dbReference type="Pfam" id="PF05050">
    <property type="entry name" value="Methyltransf_21"/>
    <property type="match status" value="1"/>
</dbReference>
<comment type="caution">
    <text evidence="2">The sequence shown here is derived from an EMBL/GenBank/DDBJ whole genome shotgun (WGS) entry which is preliminary data.</text>
</comment>
<feature type="domain" description="Methyltransferase FkbM" evidence="1">
    <location>
        <begin position="89"/>
        <end position="236"/>
    </location>
</feature>
<evidence type="ECO:0000313" key="2">
    <source>
        <dbReference type="EMBL" id="MCC2256135.1"/>
    </source>
</evidence>
<name>A0ABS8G1F8_9FIRM</name>